<dbReference type="InterPro" id="IPR019791">
    <property type="entry name" value="Haem_peroxidase_animal"/>
</dbReference>
<dbReference type="SUPFAM" id="SSF48113">
    <property type="entry name" value="Heme-dependent peroxidases"/>
    <property type="match status" value="1"/>
</dbReference>
<keyword evidence="10" id="KW-1015">Disulfide bond</keyword>
<evidence type="ECO:0000256" key="5">
    <source>
        <dbReference type="ARBA" id="ARBA00022723"/>
    </source>
</evidence>
<dbReference type="Gene3D" id="2.60.40.10">
    <property type="entry name" value="Immunoglobulins"/>
    <property type="match status" value="3"/>
</dbReference>
<keyword evidence="9 17" id="KW-0408">Iron</keyword>
<organism evidence="20 21">
    <name type="scientific">Folsomia candida</name>
    <name type="common">Springtail</name>
    <dbReference type="NCBI Taxonomy" id="158441"/>
    <lineage>
        <taxon>Eukaryota</taxon>
        <taxon>Metazoa</taxon>
        <taxon>Ecdysozoa</taxon>
        <taxon>Arthropoda</taxon>
        <taxon>Hexapoda</taxon>
        <taxon>Collembola</taxon>
        <taxon>Entomobryomorpha</taxon>
        <taxon>Isotomoidea</taxon>
        <taxon>Isotomidae</taxon>
        <taxon>Proisotominae</taxon>
        <taxon>Folsomia</taxon>
    </lineage>
</organism>
<dbReference type="OMA" id="RYDCVAR"/>
<accession>A0A226F1X2</accession>
<dbReference type="Gene3D" id="3.80.10.10">
    <property type="entry name" value="Ribonuclease Inhibitor"/>
    <property type="match status" value="1"/>
</dbReference>
<dbReference type="Pfam" id="PF07679">
    <property type="entry name" value="I-set"/>
    <property type="match status" value="2"/>
</dbReference>
<evidence type="ECO:0000256" key="6">
    <source>
        <dbReference type="ARBA" id="ARBA00022729"/>
    </source>
</evidence>
<evidence type="ECO:0000256" key="2">
    <source>
        <dbReference type="ARBA" id="ARBA00022559"/>
    </source>
</evidence>
<evidence type="ECO:0000256" key="17">
    <source>
        <dbReference type="PIRSR" id="PIRSR619791-2"/>
    </source>
</evidence>
<proteinExistence type="inferred from homology"/>
<evidence type="ECO:0000256" key="14">
    <source>
        <dbReference type="ARBA" id="ARBA00048887"/>
    </source>
</evidence>
<evidence type="ECO:0000256" key="16">
    <source>
        <dbReference type="ARBA" id="ARBA00061342"/>
    </source>
</evidence>
<dbReference type="SMART" id="SM00013">
    <property type="entry name" value="LRRNT"/>
    <property type="match status" value="1"/>
</dbReference>
<comment type="similarity">
    <text evidence="16">Belongs to the peroxidase family. XPO subfamily.</text>
</comment>
<dbReference type="Pfam" id="PF13927">
    <property type="entry name" value="Ig_3"/>
    <property type="match status" value="1"/>
</dbReference>
<keyword evidence="5 17" id="KW-0479">Metal-binding</keyword>
<feature type="domain" description="Ig-like" evidence="19">
    <location>
        <begin position="411"/>
        <end position="487"/>
    </location>
</feature>
<dbReference type="GO" id="GO:0046856">
    <property type="term" value="P:phosphatidylinositol dephosphorylation"/>
    <property type="evidence" value="ECO:0007669"/>
    <property type="project" value="InterPro"/>
</dbReference>
<dbReference type="InterPro" id="IPR003598">
    <property type="entry name" value="Ig_sub2"/>
</dbReference>
<protein>
    <submittedName>
        <fullName evidence="20">Peroxidasin</fullName>
    </submittedName>
</protein>
<dbReference type="SMART" id="SM00128">
    <property type="entry name" value="IPPc"/>
    <property type="match status" value="1"/>
</dbReference>
<dbReference type="InterPro" id="IPR000372">
    <property type="entry name" value="LRRNT"/>
</dbReference>
<dbReference type="PRINTS" id="PR00457">
    <property type="entry name" value="ANPEROXIDASE"/>
</dbReference>
<dbReference type="GO" id="GO:0004601">
    <property type="term" value="F:peroxidase activity"/>
    <property type="evidence" value="ECO:0007669"/>
    <property type="project" value="UniProtKB-KW"/>
</dbReference>
<dbReference type="InterPro" id="IPR032675">
    <property type="entry name" value="LRR_dom_sf"/>
</dbReference>
<evidence type="ECO:0000256" key="9">
    <source>
        <dbReference type="ARBA" id="ARBA00023004"/>
    </source>
</evidence>
<comment type="catalytic activity">
    <reaction evidence="11">
        <text>bromide + H2O2 = hypobromite + H2O</text>
        <dbReference type="Rhea" id="RHEA:66016"/>
        <dbReference type="ChEBI" id="CHEBI:15377"/>
        <dbReference type="ChEBI" id="CHEBI:15858"/>
        <dbReference type="ChEBI" id="CHEBI:16240"/>
        <dbReference type="ChEBI" id="CHEBI:29250"/>
    </reaction>
    <physiologicalReaction direction="left-to-right" evidence="11">
        <dbReference type="Rhea" id="RHEA:66017"/>
    </physiologicalReaction>
</comment>
<evidence type="ECO:0000256" key="7">
    <source>
        <dbReference type="ARBA" id="ARBA00022737"/>
    </source>
</evidence>
<dbReference type="InterPro" id="IPR007110">
    <property type="entry name" value="Ig-like_dom"/>
</dbReference>
<comment type="caution">
    <text evidence="20">The sequence shown here is derived from an EMBL/GenBank/DDBJ whole genome shotgun (WGS) entry which is preliminary data.</text>
</comment>
<dbReference type="PROSITE" id="PS50835">
    <property type="entry name" value="IG_LIKE"/>
    <property type="match status" value="3"/>
</dbReference>
<dbReference type="GO" id="GO:0046872">
    <property type="term" value="F:metal ion binding"/>
    <property type="evidence" value="ECO:0007669"/>
    <property type="project" value="UniProtKB-KW"/>
</dbReference>
<evidence type="ECO:0000256" key="4">
    <source>
        <dbReference type="ARBA" id="ARBA00022617"/>
    </source>
</evidence>
<dbReference type="PROSITE" id="PS50292">
    <property type="entry name" value="PEROXIDASE_3"/>
    <property type="match status" value="1"/>
</dbReference>
<dbReference type="SMART" id="SM00409">
    <property type="entry name" value="IG"/>
    <property type="match status" value="3"/>
</dbReference>
<evidence type="ECO:0000256" key="15">
    <source>
        <dbReference type="ARBA" id="ARBA00049501"/>
    </source>
</evidence>
<dbReference type="GO" id="GO:0016791">
    <property type="term" value="F:phosphatase activity"/>
    <property type="evidence" value="ECO:0007669"/>
    <property type="project" value="InterPro"/>
</dbReference>
<dbReference type="InterPro" id="IPR003591">
    <property type="entry name" value="Leu-rich_rpt_typical-subtyp"/>
</dbReference>
<dbReference type="GO" id="GO:0020037">
    <property type="term" value="F:heme binding"/>
    <property type="evidence" value="ECO:0007669"/>
    <property type="project" value="InterPro"/>
</dbReference>
<feature type="signal peptide" evidence="18">
    <location>
        <begin position="1"/>
        <end position="25"/>
    </location>
</feature>
<dbReference type="PROSITE" id="PS51450">
    <property type="entry name" value="LRR"/>
    <property type="match status" value="1"/>
</dbReference>
<evidence type="ECO:0000256" key="8">
    <source>
        <dbReference type="ARBA" id="ARBA00023002"/>
    </source>
</evidence>
<evidence type="ECO:0000313" key="20">
    <source>
        <dbReference type="EMBL" id="OXA63201.1"/>
    </source>
</evidence>
<dbReference type="SMART" id="SM00408">
    <property type="entry name" value="IGc2"/>
    <property type="match status" value="3"/>
</dbReference>
<dbReference type="SUPFAM" id="SSF56219">
    <property type="entry name" value="DNase I-like"/>
    <property type="match status" value="1"/>
</dbReference>
<evidence type="ECO:0000256" key="1">
    <source>
        <dbReference type="ARBA" id="ARBA00001970"/>
    </source>
</evidence>
<dbReference type="SMART" id="SM00369">
    <property type="entry name" value="LRR_TYP"/>
    <property type="match status" value="4"/>
</dbReference>
<comment type="catalytic activity">
    <reaction evidence="12">
        <text>L-lysyl-[collagen] + L-methionyl-[collagen] + H2O2 = [collagen]-L-lysyl-N-S-L-methionyl-[collagen] + 2 H2O + H(+)</text>
        <dbReference type="Rhea" id="RHEA:66020"/>
        <dbReference type="Rhea" id="RHEA-COMP:12751"/>
        <dbReference type="Rhea" id="RHEA-COMP:16949"/>
        <dbReference type="Rhea" id="RHEA-COMP:16951"/>
        <dbReference type="ChEBI" id="CHEBI:15377"/>
        <dbReference type="ChEBI" id="CHEBI:15378"/>
        <dbReference type="ChEBI" id="CHEBI:16044"/>
        <dbReference type="ChEBI" id="CHEBI:16240"/>
        <dbReference type="ChEBI" id="CHEBI:29969"/>
        <dbReference type="ChEBI" id="CHEBI:166867"/>
    </reaction>
    <physiologicalReaction direction="left-to-right" evidence="12">
        <dbReference type="Rhea" id="RHEA:66021"/>
    </physiologicalReaction>
</comment>
<dbReference type="EMBL" id="LNIX01000001">
    <property type="protein sequence ID" value="OXA63201.1"/>
    <property type="molecule type" value="Genomic_DNA"/>
</dbReference>
<dbReference type="InterPro" id="IPR003599">
    <property type="entry name" value="Ig_sub"/>
</dbReference>
<keyword evidence="4 17" id="KW-0349">Heme</keyword>
<dbReference type="SUPFAM" id="SSF52058">
    <property type="entry name" value="L domain-like"/>
    <property type="match status" value="1"/>
</dbReference>
<keyword evidence="21" id="KW-1185">Reference proteome</keyword>
<sequence>MKQLSVNILLCIIGINWNFLQSARATTTQCPMRCLCFRTTVRCMFLNLDKIPQVPLDTTVLDLRFNRIREIAPFQFRNLSDLTTLLLNNNQIIELKNGAFQGLSQLQHLYLHYNYIPVIEPTMFHQLTNLKRLFLQNNKIQKIPVGSFDNLENLQRLRLDGNALVCDCGMMSFAQMLASHKETIAAAICEQPFDMKGKSVLMLTGSMENHCREPILLEEPRDIDVKFGNTVYFRCRAEFFGRNPKIVWLQNNNEINTQLPPRYSIMNDGTLMIENIEYDDLGTFECIARSEGGEVKSRKAHANAETLVEYKTTQQQRPRFLKMPMDQEVVEGKDLLLNCSASGPSTTITWYYNEKPIDFSAPNNEITDEGLRIQNVTRERNEGVYKCSALNLAGNISAVAQIKVLASIIPPTWLVTPSEAQRIVELGEKVVLFCEATGKPVPKISWFHNGALLPQKGNLLEITAAVQESHGEYTCRADNGEIIETVTNIKIVSGSTPVFTHNLTNLPTREQREVKVAASESSFVFTALDATTKIKLPSKLLLDGVWFLSGSDRESNYSCLALLLVGQLLASFGEKIWKQSWKLYESQFFQETLIKIHFYSGTLIINEFDPDEDSGTYQCSAFNDHGFISSKQIVIDRNQLAVRQDSDSDIVSNAYNQARHEVESAENETLRILSDTSKNEVLSPVELLRLTRFPRGEGRFIARPAEIYERALSLIKSQLEKGMSINVTKDFSYDDLLTTSQLETLGSLSGCISHRRMNFSCNQDKCFNRKYRTIDGTCNNPSQIMWGASYTPFQRLLTSQYENAFNLPKGWTASKQYNGYTLPDARVVTNKIITTDSISPDSNYTHMLMQWGQFLDHDLDHALPSLSIESFGERVSCRRTCENVAPCFPMQAPTGDVRIRTRKCMEFTRSAGVCGSGVTSILFESLQQREQINQLTSYIDASQVYGSSEIELTALRSITEPIYLRNGIFMFPNKPLMPFATDDNFVDCRRNFRMSDVPCFVGGDIRVNEQVGLLAMHTIWFRQHNFVAQKLRDANPRWRNETVFQEARKIVGAQMQHISYVEWLPKIVGSLGMAELGPYRGYNPKINPSITNAFATAAMRFGHTLINPSLRRLDGNFETIREGDIPLRQAFFAPWRLVEEGGVDPLMRGLFDTPAKLRKSTEFLNSHLTNDLFGHAHLVALDLASMNIQRSRDHGLPSYNDYRAHCGLTKATSFDDLKFEIPDKELRNKLQQVYGHVSNIDLWVGGIAEQPSSADARVGPTFRCILLDQFRRLRDGDRFWYENEEINSKEQIREIKRTTLARVLCDTGDALSHVRKDVFSMISNIVNCKLVQGMNLELWTTEDDIICRTSRRARRARISRSGDNQLKRIFKHDGIDIHIIAIQESWPSPDESELLFQTSLGPGFVLFHSVTFGTLHLCIFLRRELVWYTCEPVDVSHTVRSGRLFKTKGAVGIGFGLFGTNILIINAHLSAGEESSREIQRMEELNRILVAHEINKNRYDTVYLAGDLNFRISGLGREKIVEELKNNNLQNILMEDQLNKLLINSSLPDTSSLKGFSEAAAITFRPTYKYDIGTDNFDSSAKKRAPAYTDRIIYKCFSEKSGFPVPSQCLKYEAVTELKVSDHRPVIAMFSIKLKPGFDTLPITGGRFKRDVYAKAMQKRAKFLLDKRISKLASTACNLS</sequence>
<evidence type="ECO:0000256" key="11">
    <source>
        <dbReference type="ARBA" id="ARBA00047544"/>
    </source>
</evidence>
<gene>
    <name evidence="20" type="ORF">Fcan01_02313</name>
</gene>
<evidence type="ECO:0000256" key="12">
    <source>
        <dbReference type="ARBA" id="ARBA00047610"/>
    </source>
</evidence>
<dbReference type="InterPro" id="IPR013098">
    <property type="entry name" value="Ig_I-set"/>
</dbReference>
<name>A0A226F1X2_FOLCA</name>
<comment type="catalytic activity">
    <reaction evidence="13">
        <text>L-lysyl-[collagen] + L-methionyl-[collagen] + hypobromite = [collagen]-L-lysyl-N-S-L-methionyl-[collagen] + bromide + H2O + H(+)</text>
        <dbReference type="Rhea" id="RHEA:66024"/>
        <dbReference type="Rhea" id="RHEA-COMP:12751"/>
        <dbReference type="Rhea" id="RHEA-COMP:16949"/>
        <dbReference type="Rhea" id="RHEA-COMP:16951"/>
        <dbReference type="ChEBI" id="CHEBI:15377"/>
        <dbReference type="ChEBI" id="CHEBI:15378"/>
        <dbReference type="ChEBI" id="CHEBI:15858"/>
        <dbReference type="ChEBI" id="CHEBI:16044"/>
        <dbReference type="ChEBI" id="CHEBI:29250"/>
        <dbReference type="ChEBI" id="CHEBI:29969"/>
        <dbReference type="ChEBI" id="CHEBI:166867"/>
    </reaction>
    <physiologicalReaction direction="left-to-right" evidence="13">
        <dbReference type="Rhea" id="RHEA:66025"/>
    </physiologicalReaction>
</comment>
<keyword evidence="3" id="KW-0433">Leucine-rich repeat</keyword>
<evidence type="ECO:0000256" key="3">
    <source>
        <dbReference type="ARBA" id="ARBA00022614"/>
    </source>
</evidence>
<dbReference type="Pfam" id="PF22669">
    <property type="entry name" value="Exo_endo_phos2"/>
    <property type="match status" value="1"/>
</dbReference>
<evidence type="ECO:0000256" key="13">
    <source>
        <dbReference type="ARBA" id="ARBA00048396"/>
    </source>
</evidence>
<dbReference type="GO" id="GO:0006979">
    <property type="term" value="P:response to oxidative stress"/>
    <property type="evidence" value="ECO:0007669"/>
    <property type="project" value="InterPro"/>
</dbReference>
<dbReference type="PANTHER" id="PTHR11475:SF58">
    <property type="entry name" value="PEROXIDASIN"/>
    <property type="match status" value="1"/>
</dbReference>
<dbReference type="InterPro" id="IPR036179">
    <property type="entry name" value="Ig-like_dom_sf"/>
</dbReference>
<dbReference type="SUPFAM" id="SSF48726">
    <property type="entry name" value="Immunoglobulin"/>
    <property type="match status" value="3"/>
</dbReference>
<dbReference type="FunFam" id="1.10.640.10:FF:000001">
    <property type="entry name" value="Peroxidasin homolog"/>
    <property type="match status" value="1"/>
</dbReference>
<keyword evidence="7" id="KW-0677">Repeat</keyword>
<keyword evidence="8" id="KW-0560">Oxidoreductase</keyword>
<evidence type="ECO:0000256" key="10">
    <source>
        <dbReference type="ARBA" id="ARBA00023157"/>
    </source>
</evidence>
<dbReference type="Pfam" id="PF03098">
    <property type="entry name" value="An_peroxidase"/>
    <property type="match status" value="1"/>
</dbReference>
<comment type="catalytic activity">
    <reaction evidence="15">
        <text>hypobromite + L-tyrosyl-[protein] + H(+) = 3-bromo-L-tyrosyl-[protein] + H2O</text>
        <dbReference type="Rhea" id="RHEA:69356"/>
        <dbReference type="Rhea" id="RHEA-COMP:10136"/>
        <dbReference type="Rhea" id="RHEA-COMP:17686"/>
        <dbReference type="ChEBI" id="CHEBI:15377"/>
        <dbReference type="ChEBI" id="CHEBI:15378"/>
        <dbReference type="ChEBI" id="CHEBI:29250"/>
        <dbReference type="ChEBI" id="CHEBI:46858"/>
        <dbReference type="ChEBI" id="CHEBI:183512"/>
    </reaction>
    <physiologicalReaction direction="left-to-right" evidence="15">
        <dbReference type="Rhea" id="RHEA:69357"/>
    </physiologicalReaction>
</comment>
<evidence type="ECO:0000256" key="18">
    <source>
        <dbReference type="SAM" id="SignalP"/>
    </source>
</evidence>
<dbReference type="OrthoDB" id="823504at2759"/>
<dbReference type="Proteomes" id="UP000198287">
    <property type="component" value="Unassembled WGS sequence"/>
</dbReference>
<feature type="domain" description="Ig-like" evidence="19">
    <location>
        <begin position="214"/>
        <end position="303"/>
    </location>
</feature>
<keyword evidence="2" id="KW-0575">Peroxidase</keyword>
<evidence type="ECO:0000259" key="19">
    <source>
        <dbReference type="PROSITE" id="PS50835"/>
    </source>
</evidence>
<dbReference type="InterPro" id="IPR036691">
    <property type="entry name" value="Endo/exonu/phosph_ase_sf"/>
</dbReference>
<dbReference type="InterPro" id="IPR013783">
    <property type="entry name" value="Ig-like_fold"/>
</dbReference>
<dbReference type="InterPro" id="IPR037120">
    <property type="entry name" value="Haem_peroxidase_sf_animal"/>
</dbReference>
<dbReference type="InterPro" id="IPR000300">
    <property type="entry name" value="IPPc"/>
</dbReference>
<dbReference type="PANTHER" id="PTHR11475">
    <property type="entry name" value="OXIDASE/PEROXIDASE"/>
    <property type="match status" value="1"/>
</dbReference>
<dbReference type="GO" id="GO:0005615">
    <property type="term" value="C:extracellular space"/>
    <property type="evidence" value="ECO:0007669"/>
    <property type="project" value="TreeGrafter"/>
</dbReference>
<dbReference type="InterPro" id="IPR010255">
    <property type="entry name" value="Haem_peroxidase_sf"/>
</dbReference>
<dbReference type="InterPro" id="IPR001611">
    <property type="entry name" value="Leu-rich_rpt"/>
</dbReference>
<reference evidence="20 21" key="1">
    <citation type="submission" date="2015-12" db="EMBL/GenBank/DDBJ databases">
        <title>The genome of Folsomia candida.</title>
        <authorList>
            <person name="Faddeeva A."/>
            <person name="Derks M.F."/>
            <person name="Anvar Y."/>
            <person name="Smit S."/>
            <person name="Van Straalen N."/>
            <person name="Roelofs D."/>
        </authorList>
    </citation>
    <scope>NUCLEOTIDE SEQUENCE [LARGE SCALE GENOMIC DNA]</scope>
    <source>
        <strain evidence="20 21">VU population</strain>
        <tissue evidence="20">Whole body</tissue>
    </source>
</reference>
<keyword evidence="6 18" id="KW-0732">Signal</keyword>
<dbReference type="Gene3D" id="3.60.10.10">
    <property type="entry name" value="Endonuclease/exonuclease/phosphatase"/>
    <property type="match status" value="1"/>
</dbReference>
<evidence type="ECO:0000313" key="21">
    <source>
        <dbReference type="Proteomes" id="UP000198287"/>
    </source>
</evidence>
<feature type="chain" id="PRO_5012172127" evidence="18">
    <location>
        <begin position="26"/>
        <end position="1680"/>
    </location>
</feature>
<dbReference type="STRING" id="158441.A0A226F1X2"/>
<comment type="catalytic activity">
    <reaction evidence="14">
        <text>L-tyrosyl-[protein] + bromide + H2O2 + H(+) = 3-bromo-L-tyrosyl-[protein] + 2 H2O</text>
        <dbReference type="Rhea" id="RHEA:69360"/>
        <dbReference type="Rhea" id="RHEA-COMP:10136"/>
        <dbReference type="Rhea" id="RHEA-COMP:17686"/>
        <dbReference type="ChEBI" id="CHEBI:15377"/>
        <dbReference type="ChEBI" id="CHEBI:15378"/>
        <dbReference type="ChEBI" id="CHEBI:15858"/>
        <dbReference type="ChEBI" id="CHEBI:16240"/>
        <dbReference type="ChEBI" id="CHEBI:46858"/>
        <dbReference type="ChEBI" id="CHEBI:183512"/>
    </reaction>
    <physiologicalReaction direction="left-to-right" evidence="14">
        <dbReference type="Rhea" id="RHEA:69361"/>
    </physiologicalReaction>
</comment>
<comment type="cofactor">
    <cofactor evidence="1">
        <name>heme b</name>
        <dbReference type="ChEBI" id="CHEBI:60344"/>
    </cofactor>
</comment>
<feature type="binding site" description="axial binding residue" evidence="17">
    <location>
        <position position="1103"/>
    </location>
    <ligand>
        <name>heme b</name>
        <dbReference type="ChEBI" id="CHEBI:60344"/>
    </ligand>
    <ligandPart>
        <name>Fe</name>
        <dbReference type="ChEBI" id="CHEBI:18248"/>
    </ligandPart>
</feature>
<dbReference type="Gene3D" id="1.10.640.10">
    <property type="entry name" value="Haem peroxidase domain superfamily, animal type"/>
    <property type="match status" value="1"/>
</dbReference>
<dbReference type="Pfam" id="PF13855">
    <property type="entry name" value="LRR_8"/>
    <property type="match status" value="1"/>
</dbReference>
<feature type="domain" description="Ig-like" evidence="19">
    <location>
        <begin position="318"/>
        <end position="403"/>
    </location>
</feature>